<sequence length="116" mass="13132">MPMNGCSFSLLTESMLKDLVPSVVPRMKLLCKHKSLLQSNKKRLEVIATIANKLLLIDIDEEGPSEFESTPKRIKKVDNEVLSFTVLRDKHSKKMPDRFKFPDKYSPLVAADLSDG</sequence>
<protein>
    <submittedName>
        <fullName evidence="1">Uncharacterized protein</fullName>
    </submittedName>
</protein>
<evidence type="ECO:0000313" key="1">
    <source>
        <dbReference type="EnsemblMetazoa" id="Aqu2.1.36340_001"/>
    </source>
</evidence>
<dbReference type="InParanoid" id="A0A1X7V7S6"/>
<dbReference type="EnsemblMetazoa" id="Aqu2.1.36340_001">
    <property type="protein sequence ID" value="Aqu2.1.36340_001"/>
    <property type="gene ID" value="Aqu2.1.36340"/>
</dbReference>
<name>A0A1X7V7S6_AMPQE</name>
<accession>A0A1X7V7S6</accession>
<organism evidence="1">
    <name type="scientific">Amphimedon queenslandica</name>
    <name type="common">Sponge</name>
    <dbReference type="NCBI Taxonomy" id="400682"/>
    <lineage>
        <taxon>Eukaryota</taxon>
        <taxon>Metazoa</taxon>
        <taxon>Porifera</taxon>
        <taxon>Demospongiae</taxon>
        <taxon>Heteroscleromorpha</taxon>
        <taxon>Haplosclerida</taxon>
        <taxon>Niphatidae</taxon>
        <taxon>Amphimedon</taxon>
    </lineage>
</organism>
<dbReference type="AlphaFoldDB" id="A0A1X7V7S6"/>
<proteinExistence type="predicted"/>
<reference evidence="1" key="1">
    <citation type="submission" date="2017-05" db="UniProtKB">
        <authorList>
            <consortium name="EnsemblMetazoa"/>
        </authorList>
    </citation>
    <scope>IDENTIFICATION</scope>
</reference>